<evidence type="ECO:0000313" key="1">
    <source>
        <dbReference type="EMBL" id="CAF4274943.1"/>
    </source>
</evidence>
<reference evidence="1" key="1">
    <citation type="submission" date="2021-02" db="EMBL/GenBank/DDBJ databases">
        <authorList>
            <person name="Nowell W R."/>
        </authorList>
    </citation>
    <scope>NUCLEOTIDE SEQUENCE</scope>
</reference>
<dbReference type="Proteomes" id="UP000663823">
    <property type="component" value="Unassembled WGS sequence"/>
</dbReference>
<name>A0A820G786_9BILA</name>
<dbReference type="AlphaFoldDB" id="A0A820G786"/>
<proteinExistence type="predicted"/>
<protein>
    <submittedName>
        <fullName evidence="1">Uncharacterized protein</fullName>
    </submittedName>
</protein>
<dbReference type="EMBL" id="CAJOAX010039064">
    <property type="protein sequence ID" value="CAF4274943.1"/>
    <property type="molecule type" value="Genomic_DNA"/>
</dbReference>
<organism evidence="1 2">
    <name type="scientific">Rotaria sordida</name>
    <dbReference type="NCBI Taxonomy" id="392033"/>
    <lineage>
        <taxon>Eukaryota</taxon>
        <taxon>Metazoa</taxon>
        <taxon>Spiralia</taxon>
        <taxon>Gnathifera</taxon>
        <taxon>Rotifera</taxon>
        <taxon>Eurotatoria</taxon>
        <taxon>Bdelloidea</taxon>
        <taxon>Philodinida</taxon>
        <taxon>Philodinidae</taxon>
        <taxon>Rotaria</taxon>
    </lineage>
</organism>
<comment type="caution">
    <text evidence="1">The sequence shown here is derived from an EMBL/GenBank/DDBJ whole genome shotgun (WGS) entry which is preliminary data.</text>
</comment>
<feature type="non-terminal residue" evidence="1">
    <location>
        <position position="1"/>
    </location>
</feature>
<accession>A0A820G786</accession>
<sequence>TAAHVCNNDSLRQILESTTFDANSKKSI</sequence>
<gene>
    <name evidence="1" type="ORF">OTI717_LOCUS41235</name>
</gene>
<evidence type="ECO:0000313" key="2">
    <source>
        <dbReference type="Proteomes" id="UP000663823"/>
    </source>
</evidence>